<dbReference type="RefSeq" id="WP_124738449.1">
    <property type="nucleotide sequence ID" value="NZ_CP034086.1"/>
</dbReference>
<evidence type="ECO:0000256" key="5">
    <source>
        <dbReference type="HAMAP-Rule" id="MF_01361"/>
    </source>
</evidence>
<reference evidence="6 7" key="1">
    <citation type="submission" date="2018-11" db="EMBL/GenBank/DDBJ databases">
        <title>Genome squencing of methanotrophic bacteria isolated from alkaline groundwater in Korea.</title>
        <authorList>
            <person name="Nguyen L.N."/>
        </authorList>
    </citation>
    <scope>NUCLEOTIDE SEQUENCE [LARGE SCALE GENOMIC DNA]</scope>
    <source>
        <strain evidence="6 7">GW6</strain>
    </source>
</reference>
<dbReference type="Pfam" id="PF07043">
    <property type="entry name" value="DUF1328"/>
    <property type="match status" value="1"/>
</dbReference>
<keyword evidence="3 5" id="KW-1133">Transmembrane helix</keyword>
<organism evidence="6 7">
    <name type="scientific">Methylocystis rosea</name>
    <dbReference type="NCBI Taxonomy" id="173366"/>
    <lineage>
        <taxon>Bacteria</taxon>
        <taxon>Pseudomonadati</taxon>
        <taxon>Pseudomonadota</taxon>
        <taxon>Alphaproteobacteria</taxon>
        <taxon>Hyphomicrobiales</taxon>
        <taxon>Methylocystaceae</taxon>
        <taxon>Methylocystis</taxon>
    </lineage>
</organism>
<sequence length="57" mass="5970">MGNLLYWAVVFLVVALIAGFLGFGGVAGVAVDGARILFWLALVLLIVSVVLGLVRRA</sequence>
<dbReference type="GO" id="GO:0005886">
    <property type="term" value="C:plasma membrane"/>
    <property type="evidence" value="ECO:0007669"/>
    <property type="project" value="UniProtKB-UniRule"/>
</dbReference>
<protein>
    <recommendedName>
        <fullName evidence="5">UPF0391 membrane protein EHO51_08055</fullName>
    </recommendedName>
</protein>
<evidence type="ECO:0000256" key="1">
    <source>
        <dbReference type="ARBA" id="ARBA00022475"/>
    </source>
</evidence>
<keyword evidence="2 5" id="KW-0812">Transmembrane</keyword>
<evidence type="ECO:0000256" key="2">
    <source>
        <dbReference type="ARBA" id="ARBA00022692"/>
    </source>
</evidence>
<keyword evidence="4 5" id="KW-0472">Membrane</keyword>
<dbReference type="AlphaFoldDB" id="A0A3G8M4N7"/>
<evidence type="ECO:0000313" key="7">
    <source>
        <dbReference type="Proteomes" id="UP000273982"/>
    </source>
</evidence>
<evidence type="ECO:0000256" key="3">
    <source>
        <dbReference type="ARBA" id="ARBA00022989"/>
    </source>
</evidence>
<dbReference type="KEGG" id="mros:EHO51_08055"/>
<evidence type="ECO:0000256" key="4">
    <source>
        <dbReference type="ARBA" id="ARBA00023136"/>
    </source>
</evidence>
<dbReference type="Proteomes" id="UP000273982">
    <property type="component" value="Chromosome"/>
</dbReference>
<proteinExistence type="inferred from homology"/>
<feature type="transmembrane region" description="Helical" evidence="5">
    <location>
        <begin position="36"/>
        <end position="54"/>
    </location>
</feature>
<dbReference type="InterPro" id="IPR009760">
    <property type="entry name" value="DUF1328"/>
</dbReference>
<feature type="transmembrane region" description="Helical" evidence="5">
    <location>
        <begin position="7"/>
        <end position="30"/>
    </location>
</feature>
<accession>A0A3G8M4N7</accession>
<evidence type="ECO:0000313" key="6">
    <source>
        <dbReference type="EMBL" id="AZG76677.1"/>
    </source>
</evidence>
<gene>
    <name evidence="6" type="ORF">EHO51_08055</name>
</gene>
<dbReference type="PIRSF" id="PIRSF036466">
    <property type="entry name" value="UCP036466"/>
    <property type="match status" value="1"/>
</dbReference>
<dbReference type="EMBL" id="CP034086">
    <property type="protein sequence ID" value="AZG76677.1"/>
    <property type="molecule type" value="Genomic_DNA"/>
</dbReference>
<comment type="similarity">
    <text evidence="5">Belongs to the UPF0391 family.</text>
</comment>
<dbReference type="HAMAP" id="MF_01361">
    <property type="entry name" value="UPF0391"/>
    <property type="match status" value="1"/>
</dbReference>
<keyword evidence="1 5" id="KW-1003">Cell membrane</keyword>
<comment type="caution">
    <text evidence="5">Lacks conserved residue(s) required for the propagation of feature annotation.</text>
</comment>
<name>A0A3G8M4N7_9HYPH</name>